<sequence length="574" mass="65690">MATPSEFSPDLLKKIAEFLAYNKDFAAIHNLKQAFPPPITDLIDSSVLIKLTEQYNEQTGQYRLIYQGSQSAVQRILETCPTYNQLSGIFDGIEYFHDNDNDNDNDSHHNNNDNSDGICSVYYIKCNNQVRGLVIHANYSQPAVHLPYKLISLLGSTLYKLDAHIEASIGDFYHFLYRLPVLREMKIYHIEMDHMDNPCFHDHHHKESYQNGNGHGHGGSPASFNSGTTTPSPPPTPYLRRRASTIVPFAFRSNWSHGLKSLEIMSTCRNEYFEPEHPEDDEIDGIRIVPFNNHTFPQLNKLKIKNHCDLGPDYTVPWFSSESRYWMTIKNLSIVPISVDEMRHISRCCPLLEDATFRIIMDDDNTHKCLDIIFDSFRYLKALCLTNPFPYSDALLPFDPTELDNIKIILTCFGENTETDSQIQKALGGKPTYAADNNAHSCLEHIVENVKFREFEWNRVTSLDFGGIVFPLLVLIPLSKLVELEYLKLRLYSLDTIDVIKRHFEFSDDPDPLHNKSKRPTTTTTTDGHFRLKKFENVKKLEVSFLVNPSTADSVEISSLTGLFPNADNIRISL</sequence>
<feature type="region of interest" description="Disordered" evidence="1">
    <location>
        <begin position="203"/>
        <end position="236"/>
    </location>
</feature>
<name>A0A9W7ZUT3_9FUNG</name>
<comment type="caution">
    <text evidence="2">The sequence shown here is derived from an EMBL/GenBank/DDBJ whole genome shotgun (WGS) entry which is preliminary data.</text>
</comment>
<reference evidence="2" key="1">
    <citation type="submission" date="2022-07" db="EMBL/GenBank/DDBJ databases">
        <title>Phylogenomic reconstructions and comparative analyses of Kickxellomycotina fungi.</title>
        <authorList>
            <person name="Reynolds N.K."/>
            <person name="Stajich J.E."/>
            <person name="Barry K."/>
            <person name="Grigoriev I.V."/>
            <person name="Crous P."/>
            <person name="Smith M.E."/>
        </authorList>
    </citation>
    <scope>NUCLEOTIDE SEQUENCE</scope>
    <source>
        <strain evidence="2">NBRC 100468</strain>
    </source>
</reference>
<accession>A0A9W7ZUT3</accession>
<evidence type="ECO:0000256" key="1">
    <source>
        <dbReference type="SAM" id="MobiDB-lite"/>
    </source>
</evidence>
<gene>
    <name evidence="2" type="ORF">H4219_005215</name>
</gene>
<proteinExistence type="predicted"/>
<evidence type="ECO:0000313" key="2">
    <source>
        <dbReference type="EMBL" id="KAJ1913440.1"/>
    </source>
</evidence>
<evidence type="ECO:0000313" key="3">
    <source>
        <dbReference type="Proteomes" id="UP001150538"/>
    </source>
</evidence>
<dbReference type="EMBL" id="JANBPU010000262">
    <property type="protein sequence ID" value="KAJ1913440.1"/>
    <property type="molecule type" value="Genomic_DNA"/>
</dbReference>
<dbReference type="Proteomes" id="UP001150538">
    <property type="component" value="Unassembled WGS sequence"/>
</dbReference>
<protein>
    <submittedName>
        <fullName evidence="2">Uncharacterized protein</fullName>
    </submittedName>
</protein>
<dbReference type="AlphaFoldDB" id="A0A9W7ZUT3"/>
<keyword evidence="3" id="KW-1185">Reference proteome</keyword>
<organism evidence="2 3">
    <name type="scientific">Mycoemilia scoparia</name>
    <dbReference type="NCBI Taxonomy" id="417184"/>
    <lineage>
        <taxon>Eukaryota</taxon>
        <taxon>Fungi</taxon>
        <taxon>Fungi incertae sedis</taxon>
        <taxon>Zoopagomycota</taxon>
        <taxon>Kickxellomycotina</taxon>
        <taxon>Kickxellomycetes</taxon>
        <taxon>Kickxellales</taxon>
        <taxon>Kickxellaceae</taxon>
        <taxon>Mycoemilia</taxon>
    </lineage>
</organism>